<evidence type="ECO:0000313" key="1">
    <source>
        <dbReference type="EMBL" id="KAA6321682.1"/>
    </source>
</evidence>
<organism evidence="1 2">
    <name type="scientific">Streblomastix strix</name>
    <dbReference type="NCBI Taxonomy" id="222440"/>
    <lineage>
        <taxon>Eukaryota</taxon>
        <taxon>Metamonada</taxon>
        <taxon>Preaxostyla</taxon>
        <taxon>Oxymonadida</taxon>
        <taxon>Streblomastigidae</taxon>
        <taxon>Streblomastix</taxon>
    </lineage>
</organism>
<comment type="caution">
    <text evidence="1">The sequence shown here is derived from an EMBL/GenBank/DDBJ whole genome shotgun (WGS) entry which is preliminary data.</text>
</comment>
<evidence type="ECO:0000313" key="2">
    <source>
        <dbReference type="Proteomes" id="UP000324800"/>
    </source>
</evidence>
<proteinExistence type="predicted"/>
<name>A0A5J4QJM1_9EUKA</name>
<dbReference type="Proteomes" id="UP000324800">
    <property type="component" value="Unassembled WGS sequence"/>
</dbReference>
<sequence length="96" mass="10915">MDGVVKHVFENIEGGDLLNPPSNSEDWKSLDRLENRYLILGESSLILNPGKEITKRMDMLPRGKIAAFLMDQELIKAGGNQQNFQITQTWLEKSNK</sequence>
<dbReference type="EMBL" id="SNRW01045158">
    <property type="protein sequence ID" value="KAA6321682.1"/>
    <property type="molecule type" value="Genomic_DNA"/>
</dbReference>
<protein>
    <submittedName>
        <fullName evidence="1">Uncharacterized protein</fullName>
    </submittedName>
</protein>
<dbReference type="AlphaFoldDB" id="A0A5J4QJM1"/>
<accession>A0A5J4QJM1</accession>
<reference evidence="1 2" key="1">
    <citation type="submission" date="2019-03" db="EMBL/GenBank/DDBJ databases">
        <title>Single cell metagenomics reveals metabolic interactions within the superorganism composed of flagellate Streblomastix strix and complex community of Bacteroidetes bacteria on its surface.</title>
        <authorList>
            <person name="Treitli S.C."/>
            <person name="Kolisko M."/>
            <person name="Husnik F."/>
            <person name="Keeling P."/>
            <person name="Hampl V."/>
        </authorList>
    </citation>
    <scope>NUCLEOTIDE SEQUENCE [LARGE SCALE GENOMIC DNA]</scope>
    <source>
        <strain evidence="1">ST1C</strain>
    </source>
</reference>
<gene>
    <name evidence="1" type="ORF">EZS28_054524</name>
</gene>